<protein>
    <recommendedName>
        <fullName evidence="1">Anaphase-promoting complex subunit 4</fullName>
    </recommendedName>
</protein>
<dbReference type="GO" id="GO:0005680">
    <property type="term" value="C:anaphase-promoting complex"/>
    <property type="evidence" value="ECO:0007669"/>
    <property type="project" value="InterPro"/>
</dbReference>
<dbReference type="InterPro" id="IPR024789">
    <property type="entry name" value="APC4"/>
</dbReference>
<proteinExistence type="predicted"/>
<dbReference type="InterPro" id="IPR036322">
    <property type="entry name" value="WD40_repeat_dom_sf"/>
</dbReference>
<dbReference type="GO" id="GO:0034399">
    <property type="term" value="C:nuclear periphery"/>
    <property type="evidence" value="ECO:0007669"/>
    <property type="project" value="TreeGrafter"/>
</dbReference>
<dbReference type="SUPFAM" id="SSF50978">
    <property type="entry name" value="WD40 repeat-like"/>
    <property type="match status" value="1"/>
</dbReference>
<evidence type="ECO:0000256" key="3">
    <source>
        <dbReference type="ARBA" id="ARBA00022776"/>
    </source>
</evidence>
<evidence type="ECO:0000259" key="6">
    <source>
        <dbReference type="Pfam" id="PF12894"/>
    </source>
</evidence>
<reference evidence="8 9" key="1">
    <citation type="submission" date="2015-07" db="EMBL/GenBank/DDBJ databases">
        <title>The genome of the fungus Escovopsis weberi, a specialized disease agent of ant agriculture.</title>
        <authorList>
            <person name="de Man T.J."/>
            <person name="Stajich J.E."/>
            <person name="Kubicek C.P."/>
            <person name="Chenthamara K."/>
            <person name="Atanasova L."/>
            <person name="Druzhinina I.S."/>
            <person name="Birnbaum S."/>
            <person name="Barribeau S.M."/>
            <person name="Teiling C."/>
            <person name="Suen G."/>
            <person name="Currie C."/>
            <person name="Gerardo N.M."/>
        </authorList>
    </citation>
    <scope>NUCLEOTIDE SEQUENCE [LARGE SCALE GENOMIC DNA]</scope>
</reference>
<dbReference type="OrthoDB" id="2110451at2759"/>
<dbReference type="Gene3D" id="2.130.10.10">
    <property type="entry name" value="YVTN repeat-like/Quinoprotein amine dehydrogenase"/>
    <property type="match status" value="1"/>
</dbReference>
<comment type="caution">
    <text evidence="8">The sequence shown here is derived from an EMBL/GenBank/DDBJ whole genome shotgun (WGS) entry which is preliminary data.</text>
</comment>
<gene>
    <name evidence="8" type="ORF">ESCO_001402</name>
</gene>
<keyword evidence="3" id="KW-0498">Mitosis</keyword>
<sequence length="705" mass="77847">MVRTEELSLYSETSFEARAPDGFPVSCPTLDLSATWIPETRGLFIYRPPDQVVSKISQITSPGRKAPEVCAVTWKPDGQFLALGWSDGVVRLMGLENNKAAHSITVSEDSNAVITHIAWSTSVITDTSRSRLPSQLQGQLSDDWAAEKDKALLNLPQELTFLEVETALPRISPLPASSAGSGEDATVFTIRSGIDFLFQTAKRDTYDQVNIMIVGTSDGRLRLSIYDSFVIGCFPYKRKEPDEIRLVPMDMPFISSSSINLSLLSSKVTTFQTLLRYLKQTSLHMAVEWKNAKELPARFIKAVQADLEAMDTGPNGIVPALFHTLLTGHAHAPLREWLIDSLAERGHKRWDKAVVSGLEGLRSLVHQNFLPALERCAIILSRLSGLARFYDDRDDVGFTLADINRALDIISGLTVVGHRILVLTMDELQHFKAFSMWLRFQIDRLASSSSAKDELTEKEATMDNAKVLAYIERYLTCSPLDSFFGELAQEDTTSATDLLDGGTSGLLDHLDKQFRDKEGVSIKVLPHPQFLVNYAASWSNQIFSNIAEAKRKGVRFGDPITLSIGRPISKAGVLFTALASQSQPSKVHVFRSDISVADGISEPQPLTTCIIDLKTRSITDLKFLDESTLILLCVDSAGNTIIVSVPIAHKDLSYRPYDPSGPASRPVRMEVREKSDKRGEIPARVILLGKDGTTLSSFTFPVQDS</sequence>
<dbReference type="GO" id="GO:0031145">
    <property type="term" value="P:anaphase-promoting complex-dependent catabolic process"/>
    <property type="evidence" value="ECO:0007669"/>
    <property type="project" value="InterPro"/>
</dbReference>
<dbReference type="STRING" id="150374.A0A0M8MU78"/>
<evidence type="ECO:0000259" key="7">
    <source>
        <dbReference type="Pfam" id="PF12896"/>
    </source>
</evidence>
<keyword evidence="5" id="KW-0131">Cell cycle</keyword>
<evidence type="ECO:0000256" key="4">
    <source>
        <dbReference type="ARBA" id="ARBA00022786"/>
    </source>
</evidence>
<name>A0A0M8MU78_ESCWE</name>
<evidence type="ECO:0000256" key="2">
    <source>
        <dbReference type="ARBA" id="ARBA00022618"/>
    </source>
</evidence>
<dbReference type="InterPro" id="IPR024977">
    <property type="entry name" value="Apc4-like_WD40_dom"/>
</dbReference>
<dbReference type="GO" id="GO:0070979">
    <property type="term" value="P:protein K11-linked ubiquitination"/>
    <property type="evidence" value="ECO:0007669"/>
    <property type="project" value="TreeGrafter"/>
</dbReference>
<keyword evidence="2" id="KW-0132">Cell division</keyword>
<evidence type="ECO:0000256" key="1">
    <source>
        <dbReference type="ARBA" id="ARBA00016067"/>
    </source>
</evidence>
<dbReference type="InterPro" id="IPR015943">
    <property type="entry name" value="WD40/YVTN_repeat-like_dom_sf"/>
</dbReference>
<accession>A0A0M8MU78</accession>
<evidence type="ECO:0000313" key="9">
    <source>
        <dbReference type="Proteomes" id="UP000053831"/>
    </source>
</evidence>
<dbReference type="GO" id="GO:0051301">
    <property type="term" value="P:cell division"/>
    <property type="evidence" value="ECO:0007669"/>
    <property type="project" value="UniProtKB-KW"/>
</dbReference>
<dbReference type="PANTHER" id="PTHR13260:SF0">
    <property type="entry name" value="ANAPHASE-PROMOTING COMPLEX SUBUNIT 4"/>
    <property type="match status" value="1"/>
</dbReference>
<dbReference type="Pfam" id="PF12896">
    <property type="entry name" value="ANAPC4"/>
    <property type="match status" value="1"/>
</dbReference>
<dbReference type="EMBL" id="LGSR01000020">
    <property type="protein sequence ID" value="KOS18588.1"/>
    <property type="molecule type" value="Genomic_DNA"/>
</dbReference>
<organism evidence="8 9">
    <name type="scientific">Escovopsis weberi</name>
    <dbReference type="NCBI Taxonomy" id="150374"/>
    <lineage>
        <taxon>Eukaryota</taxon>
        <taxon>Fungi</taxon>
        <taxon>Dikarya</taxon>
        <taxon>Ascomycota</taxon>
        <taxon>Pezizomycotina</taxon>
        <taxon>Sordariomycetes</taxon>
        <taxon>Hypocreomycetidae</taxon>
        <taxon>Hypocreales</taxon>
        <taxon>Hypocreaceae</taxon>
        <taxon>Escovopsis</taxon>
    </lineage>
</organism>
<evidence type="ECO:0000313" key="8">
    <source>
        <dbReference type="EMBL" id="KOS18588.1"/>
    </source>
</evidence>
<keyword evidence="9" id="KW-1185">Reference proteome</keyword>
<dbReference type="AlphaFoldDB" id="A0A0M8MU78"/>
<evidence type="ECO:0000256" key="5">
    <source>
        <dbReference type="ARBA" id="ARBA00023306"/>
    </source>
</evidence>
<dbReference type="Proteomes" id="UP000053831">
    <property type="component" value="Unassembled WGS sequence"/>
</dbReference>
<dbReference type="InterPro" id="IPR024790">
    <property type="entry name" value="APC4_long_dom"/>
</dbReference>
<feature type="domain" description="Anaphase-promoting complex subunit 4-like WD40" evidence="6">
    <location>
        <begin position="27"/>
        <end position="121"/>
    </location>
</feature>
<dbReference type="PANTHER" id="PTHR13260">
    <property type="entry name" value="ANAPHASE PROMOTING COMPLEX SUBUNIT 4 APC4"/>
    <property type="match status" value="1"/>
</dbReference>
<dbReference type="Pfam" id="PF12894">
    <property type="entry name" value="ANAPC4_WD40"/>
    <property type="match status" value="1"/>
</dbReference>
<feature type="domain" description="Anaphase-promoting complex subunit 4 long" evidence="7">
    <location>
        <begin position="246"/>
        <end position="447"/>
    </location>
</feature>
<keyword evidence="4" id="KW-0833">Ubl conjugation pathway</keyword>